<protein>
    <submittedName>
        <fullName evidence="2">Uncharacterized protein</fullName>
    </submittedName>
</protein>
<keyword evidence="1" id="KW-0472">Membrane</keyword>
<evidence type="ECO:0000256" key="1">
    <source>
        <dbReference type="SAM" id="Phobius"/>
    </source>
</evidence>
<feature type="transmembrane region" description="Helical" evidence="1">
    <location>
        <begin position="56"/>
        <end position="76"/>
    </location>
</feature>
<proteinExistence type="predicted"/>
<accession>A0A1H3PDK2</accession>
<keyword evidence="3" id="KW-1185">Reference proteome</keyword>
<dbReference type="EMBL" id="FNON01000008">
    <property type="protein sequence ID" value="SDY99137.1"/>
    <property type="molecule type" value="Genomic_DNA"/>
</dbReference>
<dbReference type="AlphaFoldDB" id="A0A1H3PDK2"/>
<keyword evidence="1" id="KW-0812">Transmembrane</keyword>
<feature type="transmembrane region" description="Helical" evidence="1">
    <location>
        <begin position="5"/>
        <end position="24"/>
    </location>
</feature>
<gene>
    <name evidence="2" type="ORF">SAMN05421504_108161</name>
</gene>
<name>A0A1H3PDK2_9PSEU</name>
<dbReference type="OrthoDB" id="5190781at2"/>
<feature type="transmembrane region" description="Helical" evidence="1">
    <location>
        <begin position="30"/>
        <end position="49"/>
    </location>
</feature>
<dbReference type="RefSeq" id="WP_143047198.1">
    <property type="nucleotide sequence ID" value="NZ_FNON01000008.1"/>
</dbReference>
<evidence type="ECO:0000313" key="2">
    <source>
        <dbReference type="EMBL" id="SDY99137.1"/>
    </source>
</evidence>
<keyword evidence="1" id="KW-1133">Transmembrane helix</keyword>
<feature type="transmembrane region" description="Helical" evidence="1">
    <location>
        <begin position="88"/>
        <end position="110"/>
    </location>
</feature>
<evidence type="ECO:0000313" key="3">
    <source>
        <dbReference type="Proteomes" id="UP000199515"/>
    </source>
</evidence>
<organism evidence="2 3">
    <name type="scientific">Amycolatopsis xylanica</name>
    <dbReference type="NCBI Taxonomy" id="589385"/>
    <lineage>
        <taxon>Bacteria</taxon>
        <taxon>Bacillati</taxon>
        <taxon>Actinomycetota</taxon>
        <taxon>Actinomycetes</taxon>
        <taxon>Pseudonocardiales</taxon>
        <taxon>Pseudonocardiaceae</taxon>
        <taxon>Amycolatopsis</taxon>
    </lineage>
</organism>
<reference evidence="2 3" key="1">
    <citation type="submission" date="2016-10" db="EMBL/GenBank/DDBJ databases">
        <authorList>
            <person name="de Groot N.N."/>
        </authorList>
    </citation>
    <scope>NUCLEOTIDE SEQUENCE [LARGE SCALE GENOMIC DNA]</scope>
    <source>
        <strain evidence="2 3">CPCC 202699</strain>
    </source>
</reference>
<dbReference type="Proteomes" id="UP000199515">
    <property type="component" value="Unassembled WGS sequence"/>
</dbReference>
<sequence>MNARVLTMIGLLTGAVGIAMLWASGVVFPFYPPPGILILSAGTIFIALVKWRWAPLIGTALGLFIIIGFLLSPTGIPNLTGDYGIATSIGTVIQLAGVLVATIAGVAAVAPARRVTG</sequence>